<dbReference type="AlphaFoldDB" id="A0A1N6Z362"/>
<dbReference type="EMBL" id="FTNO01000001">
    <property type="protein sequence ID" value="SIR21312.1"/>
    <property type="molecule type" value="Genomic_DNA"/>
</dbReference>
<dbReference type="OrthoDB" id="374340at2157"/>
<protein>
    <submittedName>
        <fullName evidence="2">Uncharacterized protein</fullName>
    </submittedName>
</protein>
<keyword evidence="1" id="KW-0472">Membrane</keyword>
<name>A0A1N6Z362_9EURY</name>
<feature type="transmembrane region" description="Helical" evidence="1">
    <location>
        <begin position="12"/>
        <end position="29"/>
    </location>
</feature>
<gene>
    <name evidence="2" type="ORF">SAMN05421858_1849</name>
</gene>
<feature type="transmembrane region" description="Helical" evidence="1">
    <location>
        <begin position="41"/>
        <end position="59"/>
    </location>
</feature>
<dbReference type="RefSeq" id="WP_139328844.1">
    <property type="nucleotide sequence ID" value="NZ_FTNO01000001.1"/>
</dbReference>
<evidence type="ECO:0000313" key="3">
    <source>
        <dbReference type="Proteomes" id="UP000186914"/>
    </source>
</evidence>
<evidence type="ECO:0000256" key="1">
    <source>
        <dbReference type="SAM" id="Phobius"/>
    </source>
</evidence>
<evidence type="ECO:0000313" key="2">
    <source>
        <dbReference type="EMBL" id="SIR21312.1"/>
    </source>
</evidence>
<accession>A0A1N6Z362</accession>
<proteinExistence type="predicted"/>
<reference evidence="3" key="1">
    <citation type="submission" date="2017-01" db="EMBL/GenBank/DDBJ databases">
        <authorList>
            <person name="Varghese N."/>
            <person name="Submissions S."/>
        </authorList>
    </citation>
    <scope>NUCLEOTIDE SEQUENCE [LARGE SCALE GENOMIC DNA]</scope>
    <source>
        <strain evidence="3">CGMCC 1.7737</strain>
    </source>
</reference>
<dbReference type="Proteomes" id="UP000186914">
    <property type="component" value="Unassembled WGS sequence"/>
</dbReference>
<sequence length="60" mass="6521">MSSQSRPLEYADVVAFVVALASFTVHGLVRSDGIYRTGTTVFGAFSLVVAIALTMKIWLR</sequence>
<keyword evidence="3" id="KW-1185">Reference proteome</keyword>
<organism evidence="2 3">
    <name type="scientific">Haladaptatus litoreus</name>
    <dbReference type="NCBI Taxonomy" id="553468"/>
    <lineage>
        <taxon>Archaea</taxon>
        <taxon>Methanobacteriati</taxon>
        <taxon>Methanobacteriota</taxon>
        <taxon>Stenosarchaea group</taxon>
        <taxon>Halobacteria</taxon>
        <taxon>Halobacteriales</taxon>
        <taxon>Haladaptataceae</taxon>
        <taxon>Haladaptatus</taxon>
    </lineage>
</organism>
<keyword evidence="1" id="KW-0812">Transmembrane</keyword>
<keyword evidence="1" id="KW-1133">Transmembrane helix</keyword>